<dbReference type="Proteomes" id="UP000298663">
    <property type="component" value="Unassembled WGS sequence"/>
</dbReference>
<proteinExistence type="predicted"/>
<reference evidence="2 3" key="2">
    <citation type="journal article" date="2019" name="G3 (Bethesda)">
        <title>Hybrid Assembly of the Genome of the Entomopathogenic Nematode Steinernema carpocapsae Identifies the X-Chromosome.</title>
        <authorList>
            <person name="Serra L."/>
            <person name="Macchietto M."/>
            <person name="Macias-Munoz A."/>
            <person name="McGill C.J."/>
            <person name="Rodriguez I.M."/>
            <person name="Rodriguez B."/>
            <person name="Murad R."/>
            <person name="Mortazavi A."/>
        </authorList>
    </citation>
    <scope>NUCLEOTIDE SEQUENCE [LARGE SCALE GENOMIC DNA]</scope>
    <source>
        <strain evidence="2 3">ALL</strain>
    </source>
</reference>
<name>A0A4U5MKJ9_STECR</name>
<evidence type="ECO:0000256" key="1">
    <source>
        <dbReference type="SAM" id="MobiDB-lite"/>
    </source>
</evidence>
<dbReference type="EMBL" id="AZBU02000007">
    <property type="protein sequence ID" value="TKR69822.1"/>
    <property type="molecule type" value="Genomic_DNA"/>
</dbReference>
<protein>
    <submittedName>
        <fullName evidence="2">Uncharacterized protein</fullName>
    </submittedName>
</protein>
<gene>
    <name evidence="2" type="ORF">L596_021924</name>
</gene>
<sequence length="148" mass="17429">MSNYYCEADWLNSRCQRRGPEPSGWRGGRKRGPHIPVRVHVPEEFANQALPPVISRMDYPRPQMEAPEEEHRHQESPQVEDHRRPLKAPMENQRPEASRSGSQVAPEERRPTEAPQAPPEEHLLVDIIPEVVPERQRRRRCRRGKFYF</sequence>
<comment type="caution">
    <text evidence="2">The sequence shown here is derived from an EMBL/GenBank/DDBJ whole genome shotgun (WGS) entry which is preliminary data.</text>
</comment>
<evidence type="ECO:0000313" key="2">
    <source>
        <dbReference type="EMBL" id="TKR69822.1"/>
    </source>
</evidence>
<reference evidence="2 3" key="1">
    <citation type="journal article" date="2015" name="Genome Biol.">
        <title>Comparative genomics of Steinernema reveals deeply conserved gene regulatory networks.</title>
        <authorList>
            <person name="Dillman A.R."/>
            <person name="Macchietto M."/>
            <person name="Porter C.F."/>
            <person name="Rogers A."/>
            <person name="Williams B."/>
            <person name="Antoshechkin I."/>
            <person name="Lee M.M."/>
            <person name="Goodwin Z."/>
            <person name="Lu X."/>
            <person name="Lewis E.E."/>
            <person name="Goodrich-Blair H."/>
            <person name="Stock S.P."/>
            <person name="Adams B.J."/>
            <person name="Sternberg P.W."/>
            <person name="Mortazavi A."/>
        </authorList>
    </citation>
    <scope>NUCLEOTIDE SEQUENCE [LARGE SCALE GENOMIC DNA]</scope>
    <source>
        <strain evidence="2 3">ALL</strain>
    </source>
</reference>
<feature type="region of interest" description="Disordered" evidence="1">
    <location>
        <begin position="14"/>
        <end position="148"/>
    </location>
</feature>
<feature type="compositionally biased region" description="Basic residues" evidence="1">
    <location>
        <begin position="136"/>
        <end position="148"/>
    </location>
</feature>
<organism evidence="2 3">
    <name type="scientific">Steinernema carpocapsae</name>
    <name type="common">Entomopathogenic nematode</name>
    <dbReference type="NCBI Taxonomy" id="34508"/>
    <lineage>
        <taxon>Eukaryota</taxon>
        <taxon>Metazoa</taxon>
        <taxon>Ecdysozoa</taxon>
        <taxon>Nematoda</taxon>
        <taxon>Chromadorea</taxon>
        <taxon>Rhabditida</taxon>
        <taxon>Tylenchina</taxon>
        <taxon>Panagrolaimomorpha</taxon>
        <taxon>Strongyloidoidea</taxon>
        <taxon>Steinernematidae</taxon>
        <taxon>Steinernema</taxon>
    </lineage>
</organism>
<evidence type="ECO:0000313" key="3">
    <source>
        <dbReference type="Proteomes" id="UP000298663"/>
    </source>
</evidence>
<dbReference type="AlphaFoldDB" id="A0A4U5MKJ9"/>
<accession>A0A4U5MKJ9</accession>
<feature type="compositionally biased region" description="Basic and acidic residues" evidence="1">
    <location>
        <begin position="69"/>
        <end position="83"/>
    </location>
</feature>
<keyword evidence="3" id="KW-1185">Reference proteome</keyword>